<dbReference type="AlphaFoldDB" id="H2C434"/>
<dbReference type="eggNOG" id="arCOG01824">
    <property type="taxonomic scope" value="Archaea"/>
</dbReference>
<evidence type="ECO:0000259" key="1">
    <source>
        <dbReference type="Pfam" id="PF22201"/>
    </source>
</evidence>
<dbReference type="EMBL" id="JH597761">
    <property type="protein sequence ID" value="EHP70929.1"/>
    <property type="molecule type" value="Genomic_DNA"/>
</dbReference>
<reference evidence="2 3" key="1">
    <citation type="submission" date="2012-01" db="EMBL/GenBank/DDBJ databases">
        <title>Improved High-Quality Draft sequence of Metallosphaera yellowstonensis MK1.</title>
        <authorList>
            <consortium name="US DOE Joint Genome Institute"/>
            <person name="Lucas S."/>
            <person name="Han J."/>
            <person name="Cheng J.-F."/>
            <person name="Goodwin L."/>
            <person name="Pitluck S."/>
            <person name="Peters L."/>
            <person name="Teshima H."/>
            <person name="Detter J.C."/>
            <person name="Han C."/>
            <person name="Tapia R."/>
            <person name="Land M."/>
            <person name="Hauser L."/>
            <person name="Kyrpides N."/>
            <person name="Kozubal M."/>
            <person name="Macur R.E."/>
            <person name="Jay Z."/>
            <person name="Inskeep W."/>
            <person name="Woyke T."/>
        </authorList>
    </citation>
    <scope>NUCLEOTIDE SEQUENCE [LARGE SCALE GENOMIC DNA]</scope>
    <source>
        <strain evidence="2 3">MK1</strain>
    </source>
</reference>
<feature type="domain" description="Conserved flagellar protein F immunoglobulin-like" evidence="1">
    <location>
        <begin position="49"/>
        <end position="160"/>
    </location>
</feature>
<evidence type="ECO:0000313" key="2">
    <source>
        <dbReference type="EMBL" id="EHP70929.1"/>
    </source>
</evidence>
<organism evidence="2 3">
    <name type="scientific">Metallosphaera yellowstonensis MK1</name>
    <dbReference type="NCBI Taxonomy" id="671065"/>
    <lineage>
        <taxon>Archaea</taxon>
        <taxon>Thermoproteota</taxon>
        <taxon>Thermoprotei</taxon>
        <taxon>Sulfolobales</taxon>
        <taxon>Sulfolobaceae</taxon>
        <taxon>Metallosphaera</taxon>
    </lineage>
</organism>
<keyword evidence="3" id="KW-1185">Reference proteome</keyword>
<evidence type="ECO:0000313" key="3">
    <source>
        <dbReference type="Proteomes" id="UP000003980"/>
    </source>
</evidence>
<dbReference type="HOGENOM" id="CLU_1631727_0_0_2"/>
<sequence length="162" mass="17588">MGVSNVMAFSLTMFVGLATFGFLLLAITNVVSVVEHAESSRQDLYINQLNSRIYITSTSVSGTYLYVFVTNNGSVPLWEFNHFAVLVQYCANVSGKPVLSLSLYNFSSNPVAYQWTSLDGLLEPGGIGKLEIVLPYPPYQGTAGIVILSSNYGSSAVWRGIL</sequence>
<dbReference type="Proteomes" id="UP000003980">
    <property type="component" value="Unassembled WGS sequence"/>
</dbReference>
<proteinExistence type="predicted"/>
<dbReference type="InterPro" id="IPR054458">
    <property type="entry name" value="FlaF_Ig-like"/>
</dbReference>
<dbReference type="OrthoDB" id="36847at2157"/>
<accession>H2C434</accession>
<dbReference type="Pfam" id="PF22201">
    <property type="entry name" value="FlaF_Ig-like"/>
    <property type="match status" value="1"/>
</dbReference>
<gene>
    <name evidence="2" type="ORF">MetMK1DRAFT_00014330</name>
</gene>
<dbReference type="STRING" id="671065.MetMK1DRAFT_00014330"/>
<dbReference type="RefSeq" id="WP_009071889.1">
    <property type="nucleotide sequence ID" value="NZ_JH597761.1"/>
</dbReference>
<name>H2C434_9CREN</name>
<protein>
    <recommendedName>
        <fullName evidence="1">Conserved flagellar protein F immunoglobulin-like domain-containing protein</fullName>
    </recommendedName>
</protein>